<feature type="compositionally biased region" description="Basic residues" evidence="1">
    <location>
        <begin position="197"/>
        <end position="207"/>
    </location>
</feature>
<sequence>MSSVFSCGFSRVAVKESFHKPGSVAYESNPAQRWENYHKLLDESALEKLAVARTLFVKRSRSVYDLFRKMNSQTRNEYLQYFSLRNWKALPETQKSEHTRSNCDACQVHHFAMQSIFPNAAQLKPQKLVRDGLALNESNGNVNIKPTQKAIKSATKHIYSKINVSFQKVFKVSFAEAQTKVKEINLQKKKDGIEKKRERRKRARHEKNKIQAEWSKRDCDVMLATRQSFSQRSKQRKMLHFESATDAAIRVQKRKNQEDLGERKRKQHSPPTASVEFDKENLMQEVRNKKDGEKVS</sequence>
<name>A0A2B4S4M3_STYPI</name>
<evidence type="ECO:0000256" key="1">
    <source>
        <dbReference type="SAM" id="MobiDB-lite"/>
    </source>
</evidence>
<protein>
    <submittedName>
        <fullName evidence="2">Uncharacterized protein</fullName>
    </submittedName>
</protein>
<evidence type="ECO:0000313" key="2">
    <source>
        <dbReference type="EMBL" id="PFX23547.1"/>
    </source>
</evidence>
<dbReference type="AlphaFoldDB" id="A0A2B4S4M3"/>
<dbReference type="Proteomes" id="UP000225706">
    <property type="component" value="Unassembled WGS sequence"/>
</dbReference>
<feature type="compositionally biased region" description="Basic and acidic residues" evidence="1">
    <location>
        <begin position="276"/>
        <end position="296"/>
    </location>
</feature>
<organism evidence="2 3">
    <name type="scientific">Stylophora pistillata</name>
    <name type="common">Smooth cauliflower coral</name>
    <dbReference type="NCBI Taxonomy" id="50429"/>
    <lineage>
        <taxon>Eukaryota</taxon>
        <taxon>Metazoa</taxon>
        <taxon>Cnidaria</taxon>
        <taxon>Anthozoa</taxon>
        <taxon>Hexacorallia</taxon>
        <taxon>Scleractinia</taxon>
        <taxon>Astrocoeniina</taxon>
        <taxon>Pocilloporidae</taxon>
        <taxon>Stylophora</taxon>
    </lineage>
</organism>
<reference evidence="3" key="1">
    <citation type="journal article" date="2017" name="bioRxiv">
        <title>Comparative analysis of the genomes of Stylophora pistillata and Acropora digitifera provides evidence for extensive differences between species of corals.</title>
        <authorList>
            <person name="Voolstra C.R."/>
            <person name="Li Y."/>
            <person name="Liew Y.J."/>
            <person name="Baumgarten S."/>
            <person name="Zoccola D."/>
            <person name="Flot J.-F."/>
            <person name="Tambutte S."/>
            <person name="Allemand D."/>
            <person name="Aranda M."/>
        </authorList>
    </citation>
    <scope>NUCLEOTIDE SEQUENCE [LARGE SCALE GENOMIC DNA]</scope>
</reference>
<feature type="region of interest" description="Disordered" evidence="1">
    <location>
        <begin position="191"/>
        <end position="210"/>
    </location>
</feature>
<comment type="caution">
    <text evidence="2">The sequence shown here is derived from an EMBL/GenBank/DDBJ whole genome shotgun (WGS) entry which is preliminary data.</text>
</comment>
<evidence type="ECO:0000313" key="3">
    <source>
        <dbReference type="Proteomes" id="UP000225706"/>
    </source>
</evidence>
<dbReference type="OrthoDB" id="5980153at2759"/>
<gene>
    <name evidence="2" type="ORF">AWC38_SpisGene11916</name>
</gene>
<accession>A0A2B4S4M3</accession>
<keyword evidence="3" id="KW-1185">Reference proteome</keyword>
<feature type="region of interest" description="Disordered" evidence="1">
    <location>
        <begin position="247"/>
        <end position="296"/>
    </location>
</feature>
<dbReference type="EMBL" id="LSMT01000204">
    <property type="protein sequence ID" value="PFX23547.1"/>
    <property type="molecule type" value="Genomic_DNA"/>
</dbReference>
<proteinExistence type="predicted"/>